<dbReference type="EMBL" id="JASBWR010000064">
    <property type="protein sequence ID" value="KAJ9100301.1"/>
    <property type="molecule type" value="Genomic_DNA"/>
</dbReference>
<accession>A0ACC2VNT3</accession>
<name>A0ACC2VNT3_9TREE</name>
<protein>
    <submittedName>
        <fullName evidence="1">Protein rmd9, mitochondrial</fullName>
    </submittedName>
</protein>
<evidence type="ECO:0000313" key="1">
    <source>
        <dbReference type="EMBL" id="KAJ9100301.1"/>
    </source>
</evidence>
<sequence>MFRLLASSGQVSLRPVLLQHVRNNKHGLGFPNASGVPQSPSSMTSLSIVSPSQFTRSNLSAAGLSESPASSVDSKIENFLSKTAKDPLVREALDAETKNKLNYFKEQIDLAHRYRSIHDHDSERAFASTLDNLSRALEDESLRDTFVSRDLFLYAQVLNSGVYNNRTNRLSGAKNRDSDQYQNQNLHDEVLLKQAVLHLGELITNGEFKAILNAPTLLFLFYLMKQFQLYPEMIHLWENGVNDQETGQVYLDEKILAVILPVTFEQNRFTYEEILHIYELNTEKLDKVGHELLTSMGKIAIAAGDYSRGLDSLESILQLYEKAQQLHYKNKILASLSDLHLSFIGTCKDIKISKHFFDKVVHYDLPYRVKLKVPHIQSLLENCYEQNEPMDNILYFWRASIAHYNTEQQLVLNSRYAILNNALFTIFFKKYPELNEESFSKLREIIAMYAESKPIDEVFLNTIIGNYSWDSKEVLEQIIENYDVYNVKRTPVSYRVCLKKTGLLESYSNEEILQKWNASLKHLDENKFTYIPVADWAALRDATILSHFKDARKEFYLSVLHKYKDYIQDHRSCIRFVRYWIKRKDVAADIARVALPEPQTFDCDIEIQVPQFRHLRKNINYVKEVQNMRFSG</sequence>
<evidence type="ECO:0000313" key="2">
    <source>
        <dbReference type="Proteomes" id="UP001241377"/>
    </source>
</evidence>
<gene>
    <name evidence="1" type="primary">RMD9</name>
    <name evidence="1" type="ORF">QFC19_005655</name>
</gene>
<comment type="caution">
    <text evidence="1">The sequence shown here is derived from an EMBL/GenBank/DDBJ whole genome shotgun (WGS) entry which is preliminary data.</text>
</comment>
<keyword evidence="2" id="KW-1185">Reference proteome</keyword>
<organism evidence="1 2">
    <name type="scientific">Naganishia cerealis</name>
    <dbReference type="NCBI Taxonomy" id="610337"/>
    <lineage>
        <taxon>Eukaryota</taxon>
        <taxon>Fungi</taxon>
        <taxon>Dikarya</taxon>
        <taxon>Basidiomycota</taxon>
        <taxon>Agaricomycotina</taxon>
        <taxon>Tremellomycetes</taxon>
        <taxon>Filobasidiales</taxon>
        <taxon>Filobasidiaceae</taxon>
        <taxon>Naganishia</taxon>
    </lineage>
</organism>
<reference evidence="1" key="1">
    <citation type="submission" date="2023-04" db="EMBL/GenBank/DDBJ databases">
        <title>Draft Genome sequencing of Naganishia species isolated from polar environments using Oxford Nanopore Technology.</title>
        <authorList>
            <person name="Leo P."/>
            <person name="Venkateswaran K."/>
        </authorList>
    </citation>
    <scope>NUCLEOTIDE SEQUENCE</scope>
    <source>
        <strain evidence="1">MNA-CCFEE 5261</strain>
    </source>
</reference>
<proteinExistence type="predicted"/>
<dbReference type="Proteomes" id="UP001241377">
    <property type="component" value="Unassembled WGS sequence"/>
</dbReference>